<name>A0A7J6R967_PEROL</name>
<dbReference type="Proteomes" id="UP000574390">
    <property type="component" value="Unassembled WGS sequence"/>
</dbReference>
<feature type="non-terminal residue" evidence="2">
    <location>
        <position position="144"/>
    </location>
</feature>
<sequence length="144" mass="16428">PTLKINDKKRKRISSAPSNQEVLDCPFAAPQKKVSRTSRDASEALPCSQSPTIVYPSQASTFSDNRQSHQSKNLTAESKFDEDTPTRILITVKGTFKDECYVRFLLCNPCRPTRDPLVLFQEKLRPRRTLRILLTEEESDAWLS</sequence>
<proteinExistence type="predicted"/>
<gene>
    <name evidence="2" type="ORF">FOZ62_007448</name>
</gene>
<evidence type="ECO:0000313" key="3">
    <source>
        <dbReference type="Proteomes" id="UP000574390"/>
    </source>
</evidence>
<feature type="non-terminal residue" evidence="2">
    <location>
        <position position="1"/>
    </location>
</feature>
<organism evidence="2 3">
    <name type="scientific">Perkinsus olseni</name>
    <name type="common">Perkinsus atlanticus</name>
    <dbReference type="NCBI Taxonomy" id="32597"/>
    <lineage>
        <taxon>Eukaryota</taxon>
        <taxon>Sar</taxon>
        <taxon>Alveolata</taxon>
        <taxon>Perkinsozoa</taxon>
        <taxon>Perkinsea</taxon>
        <taxon>Perkinsida</taxon>
        <taxon>Perkinsidae</taxon>
        <taxon>Perkinsus</taxon>
    </lineage>
</organism>
<dbReference type="EMBL" id="JABANM010024441">
    <property type="protein sequence ID" value="KAF4716230.1"/>
    <property type="molecule type" value="Genomic_DNA"/>
</dbReference>
<feature type="region of interest" description="Disordered" evidence="1">
    <location>
        <begin position="33"/>
        <end position="79"/>
    </location>
</feature>
<evidence type="ECO:0000256" key="1">
    <source>
        <dbReference type="SAM" id="MobiDB-lite"/>
    </source>
</evidence>
<comment type="caution">
    <text evidence="2">The sequence shown here is derived from an EMBL/GenBank/DDBJ whole genome shotgun (WGS) entry which is preliminary data.</text>
</comment>
<accession>A0A7J6R967</accession>
<dbReference type="AlphaFoldDB" id="A0A7J6R967"/>
<protein>
    <submittedName>
        <fullName evidence="2">Uncharacterized protein</fullName>
    </submittedName>
</protein>
<feature type="compositionally biased region" description="Polar residues" evidence="1">
    <location>
        <begin position="47"/>
        <end position="76"/>
    </location>
</feature>
<reference evidence="2 3" key="1">
    <citation type="submission" date="2020-04" db="EMBL/GenBank/DDBJ databases">
        <title>Perkinsus olseni comparative genomics.</title>
        <authorList>
            <person name="Bogema D.R."/>
        </authorList>
    </citation>
    <scope>NUCLEOTIDE SEQUENCE [LARGE SCALE GENOMIC DNA]</scope>
    <source>
        <strain evidence="2">ATCC PRA-205</strain>
    </source>
</reference>
<evidence type="ECO:0000313" key="2">
    <source>
        <dbReference type="EMBL" id="KAF4716230.1"/>
    </source>
</evidence>